<dbReference type="SUPFAM" id="SSF53474">
    <property type="entry name" value="alpha/beta-Hydrolases"/>
    <property type="match status" value="1"/>
</dbReference>
<keyword evidence="7" id="KW-0458">Lysosome</keyword>
<sequence length="306" mass="35073">MTQIRQTRVWLPLCAFLKLAGMCYGQFQFPTENPKPVFLVHGILVSGNNLAYLAARIIQNNPRTLVFNTYAYSGLASLTPLQQQLDGTLGQEFKNFSDAHPEGFHLIGHSQGALICRTLIQNYPQHNVRHFISIAGPQAGQYGIPTIIPQPMPLVELPPLLTVGSALFYNPIAQRTLSIANYWHDPFQDQLYLRQNTFLPYYDNRIRSERSASYKEAFVKLRRFVAIQGPGDGVIDPWQSGDFSFYNRLGTVENYTQREVYTEDLFGLRTLDEDGRFIKYIQDGVEHFDWVFNNEVIEKYILPNLD</sequence>
<dbReference type="PRINTS" id="PR00414">
    <property type="entry name" value="PPTHIESTRASE"/>
</dbReference>
<proteinExistence type="inferred from homology"/>
<dbReference type="InterPro" id="IPR029058">
    <property type="entry name" value="AB_hydrolase_fold"/>
</dbReference>
<dbReference type="Pfam" id="PF02089">
    <property type="entry name" value="Palm_thioest"/>
    <property type="match status" value="1"/>
</dbReference>
<keyword evidence="6" id="KW-0325">Glycoprotein</keyword>
<dbReference type="InterPro" id="IPR002472">
    <property type="entry name" value="Palm_thioest"/>
</dbReference>
<dbReference type="Gene3D" id="3.40.50.1820">
    <property type="entry name" value="alpha/beta hydrolase"/>
    <property type="match status" value="1"/>
</dbReference>
<comment type="subcellular location">
    <subcellularLocation>
        <location evidence="1">Lysosome</location>
    </subcellularLocation>
</comment>
<evidence type="ECO:0000256" key="10">
    <source>
        <dbReference type="ARBA" id="ARBA00093353"/>
    </source>
</evidence>
<keyword evidence="3 11" id="KW-0732">Signal</keyword>
<dbReference type="EC" id="3.1.2.2" evidence="8"/>
<evidence type="ECO:0000256" key="9">
    <source>
        <dbReference type="ARBA" id="ARBA00093223"/>
    </source>
</evidence>
<comment type="function">
    <text evidence="10">Catalyzes the cleavage of thioester bonds from S-palmitoyl-CoA or S-palmitoyl-N-acetylcysteamine (unbranched structures) but does not have activity against palmitoylcysteine or palmitoylated proteins, branched structures or bulky head groups. Conversely, hydrolyzes both long and short chain fatty acyl-CoA substrate.</text>
</comment>
<protein>
    <recommendedName>
        <fullName evidence="8">palmitoyl-CoA hydrolase</fullName>
        <ecNumber evidence="8">3.1.2.2</ecNumber>
    </recommendedName>
</protein>
<dbReference type="PANTHER" id="PTHR11247">
    <property type="entry name" value="PALMITOYL-PROTEIN THIOESTERASE/DOLICHYLDIPHOSPHATASE 1"/>
    <property type="match status" value="1"/>
</dbReference>
<dbReference type="GO" id="GO:0016790">
    <property type="term" value="F:thiolester hydrolase activity"/>
    <property type="evidence" value="ECO:0007669"/>
    <property type="project" value="TreeGrafter"/>
</dbReference>
<keyword evidence="4" id="KW-0378">Hydrolase</keyword>
<dbReference type="EMBL" id="OU963863">
    <property type="protein sequence ID" value="CAH0384244.1"/>
    <property type="molecule type" value="Genomic_DNA"/>
</dbReference>
<dbReference type="PANTHER" id="PTHR11247:SF27">
    <property type="entry name" value="LYSOSOMAL THIOESTERASE PPT2"/>
    <property type="match status" value="1"/>
</dbReference>
<dbReference type="GO" id="GO:0098599">
    <property type="term" value="F:palmitoyl hydrolase activity"/>
    <property type="evidence" value="ECO:0007669"/>
    <property type="project" value="InterPro"/>
</dbReference>
<evidence type="ECO:0000256" key="2">
    <source>
        <dbReference type="ARBA" id="ARBA00010758"/>
    </source>
</evidence>
<feature type="signal peptide" evidence="11">
    <location>
        <begin position="1"/>
        <end position="25"/>
    </location>
</feature>
<organism evidence="12 13">
    <name type="scientific">Bemisia tabaci</name>
    <name type="common">Sweetpotato whitefly</name>
    <name type="synonym">Aleurodes tabaci</name>
    <dbReference type="NCBI Taxonomy" id="7038"/>
    <lineage>
        <taxon>Eukaryota</taxon>
        <taxon>Metazoa</taxon>
        <taxon>Ecdysozoa</taxon>
        <taxon>Arthropoda</taxon>
        <taxon>Hexapoda</taxon>
        <taxon>Insecta</taxon>
        <taxon>Pterygota</taxon>
        <taxon>Neoptera</taxon>
        <taxon>Paraneoptera</taxon>
        <taxon>Hemiptera</taxon>
        <taxon>Sternorrhyncha</taxon>
        <taxon>Aleyrodoidea</taxon>
        <taxon>Aleyrodidae</taxon>
        <taxon>Aleyrodinae</taxon>
        <taxon>Bemisia</taxon>
    </lineage>
</organism>
<evidence type="ECO:0000256" key="6">
    <source>
        <dbReference type="ARBA" id="ARBA00023180"/>
    </source>
</evidence>
<dbReference type="AlphaFoldDB" id="A0A9P0EYE8"/>
<evidence type="ECO:0000313" key="12">
    <source>
        <dbReference type="EMBL" id="CAH0384244.1"/>
    </source>
</evidence>
<dbReference type="GO" id="GO:0005764">
    <property type="term" value="C:lysosome"/>
    <property type="evidence" value="ECO:0007669"/>
    <property type="project" value="UniProtKB-SubCell"/>
</dbReference>
<reference evidence="12" key="1">
    <citation type="submission" date="2021-12" db="EMBL/GenBank/DDBJ databases">
        <authorList>
            <person name="King R."/>
        </authorList>
    </citation>
    <scope>NUCLEOTIDE SEQUENCE</scope>
</reference>
<gene>
    <name evidence="12" type="ORF">BEMITA_LOCUS3598</name>
</gene>
<evidence type="ECO:0000256" key="11">
    <source>
        <dbReference type="SAM" id="SignalP"/>
    </source>
</evidence>
<keyword evidence="13" id="KW-1185">Reference proteome</keyword>
<evidence type="ECO:0000256" key="8">
    <source>
        <dbReference type="ARBA" id="ARBA00038848"/>
    </source>
</evidence>
<comment type="catalytic activity">
    <reaction evidence="9">
        <text>S-hexadecanoyl-N-acetylcysteamine + H2O = N-acetylcysteamine + hexadecanoate + H(+)</text>
        <dbReference type="Rhea" id="RHEA:84099"/>
        <dbReference type="ChEBI" id="CHEBI:7896"/>
        <dbReference type="ChEBI" id="CHEBI:15377"/>
        <dbReference type="ChEBI" id="CHEBI:15378"/>
        <dbReference type="ChEBI" id="CHEBI:74410"/>
        <dbReference type="ChEBI" id="CHEBI:233601"/>
    </reaction>
</comment>
<accession>A0A9P0EYE8</accession>
<evidence type="ECO:0000256" key="4">
    <source>
        <dbReference type="ARBA" id="ARBA00022801"/>
    </source>
</evidence>
<evidence type="ECO:0000256" key="1">
    <source>
        <dbReference type="ARBA" id="ARBA00004371"/>
    </source>
</evidence>
<feature type="chain" id="PRO_5040481934" description="palmitoyl-CoA hydrolase" evidence="11">
    <location>
        <begin position="26"/>
        <end position="306"/>
    </location>
</feature>
<keyword evidence="5" id="KW-1015">Disulfide bond</keyword>
<dbReference type="Proteomes" id="UP001152759">
    <property type="component" value="Chromosome 2"/>
</dbReference>
<evidence type="ECO:0000313" key="13">
    <source>
        <dbReference type="Proteomes" id="UP001152759"/>
    </source>
</evidence>
<comment type="similarity">
    <text evidence="2">Belongs to the palmitoyl-protein thioesterase family.</text>
</comment>
<evidence type="ECO:0000256" key="7">
    <source>
        <dbReference type="ARBA" id="ARBA00023228"/>
    </source>
</evidence>
<name>A0A9P0EYE8_BEMTA</name>
<evidence type="ECO:0000256" key="3">
    <source>
        <dbReference type="ARBA" id="ARBA00022729"/>
    </source>
</evidence>
<evidence type="ECO:0000256" key="5">
    <source>
        <dbReference type="ARBA" id="ARBA00023157"/>
    </source>
</evidence>